<dbReference type="Gene3D" id="3.20.110.10">
    <property type="entry name" value="Glycoside hydrolase 38, N terminal domain"/>
    <property type="match status" value="1"/>
</dbReference>
<dbReference type="InterPro" id="IPR037094">
    <property type="entry name" value="Glyco_hydro_38_cen_sf"/>
</dbReference>
<organism evidence="6 7">
    <name type="scientific">Microbulbifer flavimaris</name>
    <dbReference type="NCBI Taxonomy" id="1781068"/>
    <lineage>
        <taxon>Bacteria</taxon>
        <taxon>Pseudomonadati</taxon>
        <taxon>Pseudomonadota</taxon>
        <taxon>Gammaproteobacteria</taxon>
        <taxon>Cellvibrionales</taxon>
        <taxon>Microbulbiferaceae</taxon>
        <taxon>Microbulbifer</taxon>
    </lineage>
</organism>
<dbReference type="Gene3D" id="2.70.98.30">
    <property type="entry name" value="Golgi alpha-mannosidase II, domain 4"/>
    <property type="match status" value="1"/>
</dbReference>
<dbReference type="Proteomes" id="UP000218427">
    <property type="component" value="Unassembled WGS sequence"/>
</dbReference>
<dbReference type="SUPFAM" id="SSF88713">
    <property type="entry name" value="Glycoside hydrolase/deacetylase"/>
    <property type="match status" value="1"/>
</dbReference>
<evidence type="ECO:0000256" key="4">
    <source>
        <dbReference type="ARBA" id="ARBA00023295"/>
    </source>
</evidence>
<dbReference type="InterPro" id="IPR000602">
    <property type="entry name" value="Glyco_hydro_38_N"/>
</dbReference>
<dbReference type="InterPro" id="IPR011013">
    <property type="entry name" value="Gal_mutarotase_sf_dom"/>
</dbReference>
<dbReference type="PANTHER" id="PTHR46017">
    <property type="entry name" value="ALPHA-MANNOSIDASE 2C1"/>
    <property type="match status" value="1"/>
</dbReference>
<dbReference type="Pfam" id="PF09261">
    <property type="entry name" value="Alpha-mann_mid"/>
    <property type="match status" value="1"/>
</dbReference>
<dbReference type="Pfam" id="PF01074">
    <property type="entry name" value="Glyco_hydro_38N"/>
    <property type="match status" value="1"/>
</dbReference>
<comment type="similarity">
    <text evidence="1">Belongs to the glycosyl hydrolase 38 family.</text>
</comment>
<name>A0ABX4HYL3_9GAMM</name>
<dbReference type="InterPro" id="IPR015341">
    <property type="entry name" value="Glyco_hydro_38_cen"/>
</dbReference>
<evidence type="ECO:0000256" key="2">
    <source>
        <dbReference type="ARBA" id="ARBA00022723"/>
    </source>
</evidence>
<keyword evidence="4" id="KW-0326">Glycosidase</keyword>
<evidence type="ECO:0000256" key="1">
    <source>
        <dbReference type="ARBA" id="ARBA00009792"/>
    </source>
</evidence>
<dbReference type="InterPro" id="IPR028995">
    <property type="entry name" value="Glyco_hydro_57/38_cen_sf"/>
</dbReference>
<evidence type="ECO:0000313" key="7">
    <source>
        <dbReference type="Proteomes" id="UP000218427"/>
    </source>
</evidence>
<keyword evidence="3 6" id="KW-0378">Hydrolase</keyword>
<dbReference type="InterPro" id="IPR011330">
    <property type="entry name" value="Glyco_hydro/deAcase_b/a-brl"/>
</dbReference>
<dbReference type="SMART" id="SM00872">
    <property type="entry name" value="Alpha-mann_mid"/>
    <property type="match status" value="1"/>
</dbReference>
<comment type="caution">
    <text evidence="6">The sequence shown here is derived from an EMBL/GenBank/DDBJ whole genome shotgun (WGS) entry which is preliminary data.</text>
</comment>
<gene>
    <name evidence="6" type="ORF">AWR36_010565</name>
</gene>
<dbReference type="SUPFAM" id="SSF88688">
    <property type="entry name" value="Families 57/38 glycoside transferase middle domain"/>
    <property type="match status" value="1"/>
</dbReference>
<evidence type="ECO:0000313" key="6">
    <source>
        <dbReference type="EMBL" id="PCO05161.1"/>
    </source>
</evidence>
<dbReference type="RefSeq" id="WP_067084554.1">
    <property type="nucleotide sequence ID" value="NZ_LRFG02000003.1"/>
</dbReference>
<dbReference type="GO" id="GO:0016787">
    <property type="term" value="F:hydrolase activity"/>
    <property type="evidence" value="ECO:0007669"/>
    <property type="project" value="UniProtKB-KW"/>
</dbReference>
<feature type="domain" description="Glycoside hydrolase family 38 central" evidence="5">
    <location>
        <begin position="275"/>
        <end position="346"/>
    </location>
</feature>
<protein>
    <submittedName>
        <fullName evidence="6">Glycoside hydrolase family 38</fullName>
    </submittedName>
</protein>
<dbReference type="EMBL" id="LRFG02000003">
    <property type="protein sequence ID" value="PCO05161.1"/>
    <property type="molecule type" value="Genomic_DNA"/>
</dbReference>
<dbReference type="Gene3D" id="1.20.1270.50">
    <property type="entry name" value="Glycoside hydrolase family 38, central domain"/>
    <property type="match status" value="1"/>
</dbReference>
<evidence type="ECO:0000259" key="5">
    <source>
        <dbReference type="SMART" id="SM00872"/>
    </source>
</evidence>
<sequence length="855" mass="95382">MTKNVAVVVQTHWDREWYYPHQTFLGRLLQVMEQVVAQLDSGQLRYFLFDGQVSAIEDFYREAEPALAGRVREYVAEERIIIGPWYIMADEFLCSGESLVRNLEMGMRRARGHGHCQAVGYLPDTFGHISQMPQILCGFGIDNAVAWRGIDADHSELVWQAPDGSEVFTVFLTEGYYQHPFNAEDWQASLNGYLEKIDGRSQSGQLLLTQGGDHLLSDPRLQSRIEHFNAGQDNYRLQQTTLAAYIKEVRASAPQLSTFQGELRGNRNAFVLPDVLSTRQYLKRQNQQLEDTLAGLIEPLLAVVPGGQYPARYLEQTWQLLIEQHAHDSICGCSVDAVHREMETRFAQLQQRLDYLQELAQSDAGMINPQLVASREHGLPSPFADDSRFSLFNPSPKPIAGWTVQSLFLAGDAAERLNLSDNQGNSIEAYVLQREAAQEFTSPLDDFPDMVHGHRYTVAIKSELAGLELKSCLARKAQKENNVKATSSSTDTREASLQNEFYRVRVEGSGSLIIEDKLSGQRYTDILALVSETDTGDTYNFSPLGPERYRAQIRSTQCRQLPGGIGELKLHLALEQPAGLSADRQDVSDHQVVSHGTLKLRLLPDDDLLHCTLEWNNRASDQRLRLMLPLLESITHTGSDSAFDWAERAKQYAVPMQAQGQQEAPVSVLPSYSAISAGAVGFVHRGLQEFEVIEGAGQDHLAITLVRSVGWLSRRDLKTRGLGAGPDLQTPDAQCLRDHRFEFAFTLQAPGHVDLLDRAAAFRKPVSVLRGHSALKICSPQLRNRELQVSSVRRVAAGTEIRVWNPSAKPVTAQFDLAAVRTDLAGETLPDSLTVKPKQIATFVLAQQVKEHARG</sequence>
<keyword evidence="7" id="KW-1185">Reference proteome</keyword>
<proteinExistence type="inferred from homology"/>
<keyword evidence="2" id="KW-0479">Metal-binding</keyword>
<reference evidence="6" key="1">
    <citation type="submission" date="2017-08" db="EMBL/GenBank/DDBJ databases">
        <title>Microbulbifer marisrubri sp. nov., a halophilic alphaproteobacterium isolated from marine sediment of the Yellow Sea, China.</title>
        <authorList>
            <person name="Zhang G."/>
            <person name="Xiong Q."/>
        </authorList>
    </citation>
    <scope>NUCLEOTIDE SEQUENCE [LARGE SCALE GENOMIC DNA]</scope>
    <source>
        <strain evidence="6">WRN-8</strain>
    </source>
</reference>
<dbReference type="PANTHER" id="PTHR46017:SF2">
    <property type="entry name" value="MANNOSYLGLYCERATE HYDROLASE"/>
    <property type="match status" value="1"/>
</dbReference>
<accession>A0ABX4HYL3</accession>
<dbReference type="InterPro" id="IPR027291">
    <property type="entry name" value="Glyco_hydro_38_N_sf"/>
</dbReference>
<evidence type="ECO:0000256" key="3">
    <source>
        <dbReference type="ARBA" id="ARBA00022801"/>
    </source>
</evidence>
<dbReference type="SUPFAM" id="SSF74650">
    <property type="entry name" value="Galactose mutarotase-like"/>
    <property type="match status" value="1"/>
</dbReference>